<name>A0A8B3S2W8_9EURY</name>
<sequence>MIPFISKRPKLELADKELEYLISSTRSRTEPVRTVERAKILLLCYQGMNDSQIANELNTNRQKVIRCIKKALAYGIYEAIDDLPRNGRPKKLTPEGRAWIISLACMKPKDFGYPHELWTQRLLAEYIRDNCIDKGYPEAVKISSGTIFKNS</sequence>
<dbReference type="AlphaFoldDB" id="A0A8B3S2W8"/>
<evidence type="ECO:0008006" key="3">
    <source>
        <dbReference type="Google" id="ProtNLM"/>
    </source>
</evidence>
<evidence type="ECO:0000313" key="1">
    <source>
        <dbReference type="EMBL" id="RZB30855.1"/>
    </source>
</evidence>
<organism evidence="1 2">
    <name type="scientific">Candidatus Argoarchaeum ethanivorans</name>
    <dbReference type="NCBI Taxonomy" id="2608793"/>
    <lineage>
        <taxon>Archaea</taxon>
        <taxon>Methanobacteriati</taxon>
        <taxon>Methanobacteriota</taxon>
        <taxon>Stenosarchaea group</taxon>
        <taxon>Methanomicrobia</taxon>
        <taxon>Methanosarcinales</taxon>
        <taxon>Methanosarcinales incertae sedis</taxon>
        <taxon>GOM Arc I cluster</taxon>
        <taxon>Candidatus Argoarchaeum</taxon>
    </lineage>
</organism>
<dbReference type="Pfam" id="PF13551">
    <property type="entry name" value="HTH_29"/>
    <property type="match status" value="1"/>
</dbReference>
<reference evidence="2" key="1">
    <citation type="submission" date="2019-01" db="EMBL/GenBank/DDBJ databases">
        <title>Anaerobic oxidation of ethane by archaea from a marine hydrocarbon seep.</title>
        <authorList>
            <person name="Musat F."/>
        </authorList>
    </citation>
    <scope>NUCLEOTIDE SEQUENCE [LARGE SCALE GENOMIC DNA]</scope>
</reference>
<dbReference type="Proteomes" id="UP000291831">
    <property type="component" value="Unassembled WGS sequence"/>
</dbReference>
<dbReference type="EMBL" id="RPGO01000024">
    <property type="protein sequence ID" value="RZB30855.1"/>
    <property type="molecule type" value="Genomic_DNA"/>
</dbReference>
<protein>
    <recommendedName>
        <fullName evidence="3">Transposase</fullName>
    </recommendedName>
</protein>
<proteinExistence type="predicted"/>
<dbReference type="InterPro" id="IPR036388">
    <property type="entry name" value="WH-like_DNA-bd_sf"/>
</dbReference>
<dbReference type="SUPFAM" id="SSF46689">
    <property type="entry name" value="Homeodomain-like"/>
    <property type="match status" value="1"/>
</dbReference>
<accession>A0A8B3S2W8</accession>
<evidence type="ECO:0000313" key="2">
    <source>
        <dbReference type="Proteomes" id="UP000291831"/>
    </source>
</evidence>
<dbReference type="InterPro" id="IPR009057">
    <property type="entry name" value="Homeodomain-like_sf"/>
</dbReference>
<comment type="caution">
    <text evidence="1">The sequence shown here is derived from an EMBL/GenBank/DDBJ whole genome shotgun (WGS) entry which is preliminary data.</text>
</comment>
<dbReference type="Gene3D" id="1.10.10.10">
    <property type="entry name" value="Winged helix-like DNA-binding domain superfamily/Winged helix DNA-binding domain"/>
    <property type="match status" value="1"/>
</dbReference>
<gene>
    <name evidence="1" type="ORF">AEth_00809</name>
</gene>